<dbReference type="InterPro" id="IPR001474">
    <property type="entry name" value="GTP_CycHdrlase_I"/>
</dbReference>
<dbReference type="GO" id="GO:0005525">
    <property type="term" value="F:GTP binding"/>
    <property type="evidence" value="ECO:0007669"/>
    <property type="project" value="UniProtKB-KW"/>
</dbReference>
<evidence type="ECO:0000256" key="3">
    <source>
        <dbReference type="ARBA" id="ARBA00008085"/>
    </source>
</evidence>
<dbReference type="GO" id="GO:0006729">
    <property type="term" value="P:tetrahydrobiopterin biosynthetic process"/>
    <property type="evidence" value="ECO:0007669"/>
    <property type="project" value="TreeGrafter"/>
</dbReference>
<reference evidence="8 9" key="1">
    <citation type="submission" date="2016-03" db="EMBL/GenBank/DDBJ databases">
        <authorList>
            <person name="Ploux O."/>
        </authorList>
    </citation>
    <scope>NUCLEOTIDE SEQUENCE [LARGE SCALE GENOMIC DNA]</scope>
    <source>
        <strain evidence="8 9">BER2</strain>
    </source>
</reference>
<evidence type="ECO:0000256" key="2">
    <source>
        <dbReference type="ARBA" id="ARBA00005080"/>
    </source>
</evidence>
<accession>A0A150WVP7</accession>
<dbReference type="PROSITE" id="PS00859">
    <property type="entry name" value="GTP_CYCLOHYDROL_1_1"/>
    <property type="match status" value="1"/>
</dbReference>
<evidence type="ECO:0000256" key="5">
    <source>
        <dbReference type="ARBA" id="ARBA00022801"/>
    </source>
</evidence>
<dbReference type="Gene3D" id="1.10.286.10">
    <property type="match status" value="1"/>
</dbReference>
<comment type="pathway">
    <text evidence="2 6">Cofactor biosynthesis; 7,8-dihydroneopterin triphosphate biosynthesis; 7,8-dihydroneopterin triphosphate from GTP: step 1/1.</text>
</comment>
<feature type="binding site" evidence="6">
    <location>
        <position position="184"/>
    </location>
    <ligand>
        <name>Zn(2+)</name>
        <dbReference type="ChEBI" id="CHEBI:29105"/>
    </ligand>
</feature>
<feature type="binding site" evidence="6">
    <location>
        <position position="116"/>
    </location>
    <ligand>
        <name>Zn(2+)</name>
        <dbReference type="ChEBI" id="CHEBI:29105"/>
    </ligand>
</feature>
<dbReference type="UniPathway" id="UPA00848">
    <property type="reaction ID" value="UER00151"/>
</dbReference>
<dbReference type="SUPFAM" id="SSF55620">
    <property type="entry name" value="Tetrahydrobiopterin biosynthesis enzymes-like"/>
    <property type="match status" value="1"/>
</dbReference>
<organism evidence="8 9">
    <name type="scientific">Bdellovibrio bacteriovorus</name>
    <dbReference type="NCBI Taxonomy" id="959"/>
    <lineage>
        <taxon>Bacteria</taxon>
        <taxon>Pseudomonadati</taxon>
        <taxon>Bdellovibrionota</taxon>
        <taxon>Bdellovibrionia</taxon>
        <taxon>Bdellovibrionales</taxon>
        <taxon>Pseudobdellovibrionaceae</taxon>
        <taxon>Bdellovibrio</taxon>
    </lineage>
</organism>
<keyword evidence="4 6" id="KW-0554">One-carbon metabolism</keyword>
<dbReference type="InterPro" id="IPR043134">
    <property type="entry name" value="GTP-CH-I_N"/>
</dbReference>
<dbReference type="Pfam" id="PF01227">
    <property type="entry name" value="GTP_cyclohydroI"/>
    <property type="match status" value="1"/>
</dbReference>
<dbReference type="EMBL" id="LUKF01000002">
    <property type="protein sequence ID" value="KYG70362.1"/>
    <property type="molecule type" value="Genomic_DNA"/>
</dbReference>
<dbReference type="NCBIfam" id="TIGR00063">
    <property type="entry name" value="folE"/>
    <property type="match status" value="1"/>
</dbReference>
<dbReference type="FunFam" id="3.30.1130.10:FF:000001">
    <property type="entry name" value="GTP cyclohydrolase 1"/>
    <property type="match status" value="1"/>
</dbReference>
<dbReference type="GO" id="GO:0005737">
    <property type="term" value="C:cytoplasm"/>
    <property type="evidence" value="ECO:0007669"/>
    <property type="project" value="TreeGrafter"/>
</dbReference>
<comment type="subunit">
    <text evidence="6">Homopolymer.</text>
</comment>
<dbReference type="NCBIfam" id="NF006825">
    <property type="entry name" value="PRK09347.1-2"/>
    <property type="match status" value="1"/>
</dbReference>
<dbReference type="NCBIfam" id="NF006824">
    <property type="entry name" value="PRK09347.1-1"/>
    <property type="match status" value="1"/>
</dbReference>
<dbReference type="EC" id="3.5.4.16" evidence="6"/>
<dbReference type="PANTHER" id="PTHR11109">
    <property type="entry name" value="GTP CYCLOHYDROLASE I"/>
    <property type="match status" value="1"/>
</dbReference>
<keyword evidence="6" id="KW-0547">Nucleotide-binding</keyword>
<dbReference type="InterPro" id="IPR020602">
    <property type="entry name" value="GTP_CycHdrlase_I_dom"/>
</dbReference>
<evidence type="ECO:0000259" key="7">
    <source>
        <dbReference type="Pfam" id="PF01227"/>
    </source>
</evidence>
<name>A0A150WVP7_BDEBC</name>
<evidence type="ECO:0000313" key="9">
    <source>
        <dbReference type="Proteomes" id="UP000075391"/>
    </source>
</evidence>
<comment type="catalytic activity">
    <reaction evidence="1 6">
        <text>GTP + H2O = 7,8-dihydroneopterin 3'-triphosphate + formate + H(+)</text>
        <dbReference type="Rhea" id="RHEA:17473"/>
        <dbReference type="ChEBI" id="CHEBI:15377"/>
        <dbReference type="ChEBI" id="CHEBI:15378"/>
        <dbReference type="ChEBI" id="CHEBI:15740"/>
        <dbReference type="ChEBI" id="CHEBI:37565"/>
        <dbReference type="ChEBI" id="CHEBI:58462"/>
        <dbReference type="EC" id="3.5.4.16"/>
    </reaction>
</comment>
<keyword evidence="5 6" id="KW-0378">Hydrolase</keyword>
<evidence type="ECO:0000256" key="6">
    <source>
        <dbReference type="HAMAP-Rule" id="MF_00223"/>
    </source>
</evidence>
<keyword evidence="6" id="KW-0342">GTP-binding</keyword>
<dbReference type="GO" id="GO:0006730">
    <property type="term" value="P:one-carbon metabolic process"/>
    <property type="evidence" value="ECO:0007669"/>
    <property type="project" value="UniProtKB-UniRule"/>
</dbReference>
<comment type="caution">
    <text evidence="8">The sequence shown here is derived from an EMBL/GenBank/DDBJ whole genome shotgun (WGS) entry which is preliminary data.</text>
</comment>
<evidence type="ECO:0000313" key="8">
    <source>
        <dbReference type="EMBL" id="KYG70362.1"/>
    </source>
</evidence>
<dbReference type="InterPro" id="IPR018234">
    <property type="entry name" value="GTP_CycHdrlase_I_CS"/>
</dbReference>
<gene>
    <name evidence="6" type="primary">folE</name>
    <name evidence="8" type="ORF">AZI85_13970</name>
</gene>
<proteinExistence type="inferred from homology"/>
<feature type="domain" description="GTP cyclohydrolase I" evidence="7">
    <location>
        <begin position="43"/>
        <end position="220"/>
    </location>
</feature>
<dbReference type="Proteomes" id="UP000075391">
    <property type="component" value="Unassembled WGS sequence"/>
</dbReference>
<protein>
    <recommendedName>
        <fullName evidence="6">GTP cyclohydrolase 1</fullName>
        <ecNumber evidence="6">3.5.4.16</ecNumber>
    </recommendedName>
    <alternativeName>
        <fullName evidence="6">GTP cyclohydrolase I</fullName>
        <shortName evidence="6">GTP-CH-I</shortName>
    </alternativeName>
</protein>
<dbReference type="InterPro" id="IPR043133">
    <property type="entry name" value="GTP-CH-I_C/QueF"/>
</dbReference>
<dbReference type="GO" id="GO:0046654">
    <property type="term" value="P:tetrahydrofolate biosynthetic process"/>
    <property type="evidence" value="ECO:0007669"/>
    <property type="project" value="UniProtKB-UniRule"/>
</dbReference>
<keyword evidence="6" id="KW-0862">Zinc</keyword>
<dbReference type="PANTHER" id="PTHR11109:SF7">
    <property type="entry name" value="GTP CYCLOHYDROLASE 1"/>
    <property type="match status" value="1"/>
</dbReference>
<dbReference type="AlphaFoldDB" id="A0A150WVP7"/>
<dbReference type="GO" id="GO:0008270">
    <property type="term" value="F:zinc ion binding"/>
    <property type="evidence" value="ECO:0007669"/>
    <property type="project" value="UniProtKB-UniRule"/>
</dbReference>
<keyword evidence="6" id="KW-0479">Metal-binding</keyword>
<evidence type="ECO:0000256" key="1">
    <source>
        <dbReference type="ARBA" id="ARBA00001052"/>
    </source>
</evidence>
<dbReference type="GO" id="GO:0003934">
    <property type="term" value="F:GTP cyclohydrolase I activity"/>
    <property type="evidence" value="ECO:0007669"/>
    <property type="project" value="UniProtKB-UniRule"/>
</dbReference>
<dbReference type="HAMAP" id="MF_00223">
    <property type="entry name" value="FolE"/>
    <property type="match status" value="1"/>
</dbReference>
<sequence>MPPVDPSSPHEVAIAVKQILDNVRPTPMIHNGLSNEEKIEKITEKFVDIMETLGLDLADDSLRETPRRVAKMYVNEVFSGLDPKKFPKMTVIENKMNYDQMIVVQNISCLSFCEHHFLPIDGFATVAYIPSKKVIGLSKINRIVQYFGRRPQVQERLTKQIADCLQYILGTEHVAVHINAKHYCVVMRGIEDTGSTTSTADLRGHFKTRMETREEFLQHCRTK</sequence>
<feature type="binding site" evidence="6">
    <location>
        <position position="113"/>
    </location>
    <ligand>
        <name>Zn(2+)</name>
        <dbReference type="ChEBI" id="CHEBI:29105"/>
    </ligand>
</feature>
<dbReference type="NCBIfam" id="NF006826">
    <property type="entry name" value="PRK09347.1-3"/>
    <property type="match status" value="1"/>
</dbReference>
<evidence type="ECO:0000256" key="4">
    <source>
        <dbReference type="ARBA" id="ARBA00022563"/>
    </source>
</evidence>
<comment type="similarity">
    <text evidence="3 6">Belongs to the GTP cyclohydrolase I family.</text>
</comment>
<dbReference type="Gene3D" id="3.30.1130.10">
    <property type="match status" value="1"/>
</dbReference>